<dbReference type="RefSeq" id="WP_354661365.1">
    <property type="nucleotide sequence ID" value="NZ_JBEXAC010000002.1"/>
</dbReference>
<sequence length="41" mass="4698">MGRRDDAQFFEKQQLKWKTDGVLVETAQRYLCATGCCETNG</sequence>
<keyword evidence="2" id="KW-1185">Reference proteome</keyword>
<protein>
    <submittedName>
        <fullName evidence="1">Uncharacterized protein</fullName>
    </submittedName>
</protein>
<gene>
    <name evidence="1" type="ORF">ABR189_15180</name>
</gene>
<accession>A0ABV2T7X5</accession>
<name>A0ABV2T7X5_9BACT</name>
<dbReference type="EMBL" id="JBEXAC010000002">
    <property type="protein sequence ID" value="MET6998725.1"/>
    <property type="molecule type" value="Genomic_DNA"/>
</dbReference>
<comment type="caution">
    <text evidence="1">The sequence shown here is derived from an EMBL/GenBank/DDBJ whole genome shotgun (WGS) entry which is preliminary data.</text>
</comment>
<proteinExistence type="predicted"/>
<dbReference type="Proteomes" id="UP001549749">
    <property type="component" value="Unassembled WGS sequence"/>
</dbReference>
<evidence type="ECO:0000313" key="2">
    <source>
        <dbReference type="Proteomes" id="UP001549749"/>
    </source>
</evidence>
<reference evidence="1 2" key="1">
    <citation type="submission" date="2024-06" db="EMBL/GenBank/DDBJ databases">
        <title>Chitinophaga defluvii sp. nov., isolated from municipal sewage.</title>
        <authorList>
            <person name="Zhang L."/>
        </authorList>
    </citation>
    <scope>NUCLEOTIDE SEQUENCE [LARGE SCALE GENOMIC DNA]</scope>
    <source>
        <strain evidence="1 2">H8</strain>
    </source>
</reference>
<evidence type="ECO:0000313" key="1">
    <source>
        <dbReference type="EMBL" id="MET6998725.1"/>
    </source>
</evidence>
<organism evidence="1 2">
    <name type="scientific">Chitinophaga defluvii</name>
    <dbReference type="NCBI Taxonomy" id="3163343"/>
    <lineage>
        <taxon>Bacteria</taxon>
        <taxon>Pseudomonadati</taxon>
        <taxon>Bacteroidota</taxon>
        <taxon>Chitinophagia</taxon>
        <taxon>Chitinophagales</taxon>
        <taxon>Chitinophagaceae</taxon>
        <taxon>Chitinophaga</taxon>
    </lineage>
</organism>